<protein>
    <submittedName>
        <fullName evidence="2">Uncharacterized protein</fullName>
    </submittedName>
</protein>
<feature type="region of interest" description="Disordered" evidence="1">
    <location>
        <begin position="1"/>
        <end position="36"/>
    </location>
</feature>
<organism evidence="2 3">
    <name type="scientific">Trifolium medium</name>
    <dbReference type="NCBI Taxonomy" id="97028"/>
    <lineage>
        <taxon>Eukaryota</taxon>
        <taxon>Viridiplantae</taxon>
        <taxon>Streptophyta</taxon>
        <taxon>Embryophyta</taxon>
        <taxon>Tracheophyta</taxon>
        <taxon>Spermatophyta</taxon>
        <taxon>Magnoliopsida</taxon>
        <taxon>eudicotyledons</taxon>
        <taxon>Gunneridae</taxon>
        <taxon>Pentapetalae</taxon>
        <taxon>rosids</taxon>
        <taxon>fabids</taxon>
        <taxon>Fabales</taxon>
        <taxon>Fabaceae</taxon>
        <taxon>Papilionoideae</taxon>
        <taxon>50 kb inversion clade</taxon>
        <taxon>NPAAA clade</taxon>
        <taxon>Hologalegina</taxon>
        <taxon>IRL clade</taxon>
        <taxon>Trifolieae</taxon>
        <taxon>Trifolium</taxon>
    </lineage>
</organism>
<evidence type="ECO:0000313" key="2">
    <source>
        <dbReference type="EMBL" id="MCI82298.1"/>
    </source>
</evidence>
<dbReference type="AlphaFoldDB" id="A0A392V1X4"/>
<name>A0A392V1X4_9FABA</name>
<dbReference type="Proteomes" id="UP000265520">
    <property type="component" value="Unassembled WGS sequence"/>
</dbReference>
<reference evidence="2 3" key="1">
    <citation type="journal article" date="2018" name="Front. Plant Sci.">
        <title>Red Clover (Trifolium pratense) and Zigzag Clover (T. medium) - A Picture of Genomic Similarities and Differences.</title>
        <authorList>
            <person name="Dluhosova J."/>
            <person name="Istvanek J."/>
            <person name="Nedelnik J."/>
            <person name="Repkova J."/>
        </authorList>
    </citation>
    <scope>NUCLEOTIDE SEQUENCE [LARGE SCALE GENOMIC DNA]</scope>
    <source>
        <strain evidence="3">cv. 10/8</strain>
        <tissue evidence="2">Leaf</tissue>
    </source>
</reference>
<comment type="caution">
    <text evidence="2">The sequence shown here is derived from an EMBL/GenBank/DDBJ whole genome shotgun (WGS) entry which is preliminary data.</text>
</comment>
<evidence type="ECO:0000313" key="3">
    <source>
        <dbReference type="Proteomes" id="UP000265520"/>
    </source>
</evidence>
<evidence type="ECO:0000256" key="1">
    <source>
        <dbReference type="SAM" id="MobiDB-lite"/>
    </source>
</evidence>
<dbReference type="EMBL" id="LXQA011040000">
    <property type="protein sequence ID" value="MCI82298.1"/>
    <property type="molecule type" value="Genomic_DNA"/>
</dbReference>
<feature type="non-terminal residue" evidence="2">
    <location>
        <position position="1"/>
    </location>
</feature>
<keyword evidence="3" id="KW-1185">Reference proteome</keyword>
<accession>A0A392V1X4</accession>
<sequence length="36" mass="3866">FEPSNRGGLFTSPPSLSIMPENTFPGAHPHRTGCLL</sequence>
<proteinExistence type="predicted"/>